<protein>
    <recommendedName>
        <fullName evidence="3">HNH endonuclease</fullName>
    </recommendedName>
</protein>
<gene>
    <name evidence="1" type="ORF">QLH32_19280</name>
</gene>
<keyword evidence="1" id="KW-0614">Plasmid</keyword>
<dbReference type="EMBL" id="CP125670">
    <property type="protein sequence ID" value="WHP07914.1"/>
    <property type="molecule type" value="Genomic_DNA"/>
</dbReference>
<sequence length="368" mass="43124">MAITAYSKSFKRELDVEQLKRLFNDHLKDKNFAEFVKIDIECPCCGVVGARVVNESISPISNIAVKQAHFAFKNNNGVDAHLLFCDYYSGQDSLIHVEKDSVINLSRSGNEVTEAIRKLVCSAIYNNYFNQSDIRNMRKWFYEMRSNQDILVEYSKHQLNVLRKSITRSKRNDEKYIVDKELLKNDWFDLDEEVYESLATNFMYPYDIRDINGLNYILSKKSIIRKAISLSKKNHGMYEFDRSRLDEKYKLATRLSLHIIDHSEFFYQKLGRSVAKARANNPLMAYSATLLFVNDWDFKKSCRMHLDITLSTYVGENLGNTIGLNPFIHYDAWIALSYSSKWSKRHIGFDFETEFEKEKERLKILYGI</sequence>
<evidence type="ECO:0008006" key="3">
    <source>
        <dbReference type="Google" id="ProtNLM"/>
    </source>
</evidence>
<keyword evidence="2" id="KW-1185">Reference proteome</keyword>
<dbReference type="Proteomes" id="UP001229836">
    <property type="component" value="Plasmid unnamed1"/>
</dbReference>
<evidence type="ECO:0000313" key="1">
    <source>
        <dbReference type="EMBL" id="WHP07914.1"/>
    </source>
</evidence>
<reference evidence="1 2" key="1">
    <citation type="submission" date="2023-05" db="EMBL/GenBank/DDBJ databases">
        <title>The complete genome of Acinetobacter sp. nov KCTC 92772.</title>
        <authorList>
            <person name="Zhou G."/>
        </authorList>
    </citation>
    <scope>NUCLEOTIDE SEQUENCE [LARGE SCALE GENOMIC DNA]</scope>
    <source>
        <strain evidence="1 2">KCTC 92772</strain>
        <plasmid evidence="1 2">unnamed1</plasmid>
    </source>
</reference>
<dbReference type="RefSeq" id="WP_283269495.1">
    <property type="nucleotide sequence ID" value="NZ_CP125670.1"/>
</dbReference>
<geneLocation type="plasmid" evidence="1 2">
    <name>unnamed1</name>
</geneLocation>
<evidence type="ECO:0000313" key="2">
    <source>
        <dbReference type="Proteomes" id="UP001229836"/>
    </source>
</evidence>
<organism evidence="1 2">
    <name type="scientific">Acinetobacter corruptisaponis</name>
    <dbReference type="NCBI Taxonomy" id="3045147"/>
    <lineage>
        <taxon>Bacteria</taxon>
        <taxon>Pseudomonadati</taxon>
        <taxon>Pseudomonadota</taxon>
        <taxon>Gammaproteobacteria</taxon>
        <taxon>Moraxellales</taxon>
        <taxon>Moraxellaceae</taxon>
        <taxon>Acinetobacter</taxon>
    </lineage>
</organism>
<accession>A0ABY8SDV7</accession>
<proteinExistence type="predicted"/>
<name>A0ABY8SDV7_9GAMM</name>